<organism evidence="2">
    <name type="scientific">viral metagenome</name>
    <dbReference type="NCBI Taxonomy" id="1070528"/>
    <lineage>
        <taxon>unclassified sequences</taxon>
        <taxon>metagenomes</taxon>
        <taxon>organismal metagenomes</taxon>
    </lineage>
</organism>
<dbReference type="EMBL" id="MN740642">
    <property type="protein sequence ID" value="QHS79401.1"/>
    <property type="molecule type" value="Genomic_DNA"/>
</dbReference>
<feature type="transmembrane region" description="Helical" evidence="1">
    <location>
        <begin position="6"/>
        <end position="26"/>
    </location>
</feature>
<dbReference type="AlphaFoldDB" id="A0A6C0AJ96"/>
<proteinExistence type="predicted"/>
<reference evidence="2" key="1">
    <citation type="journal article" date="2020" name="Nature">
        <title>Giant virus diversity and host interactions through global metagenomics.</title>
        <authorList>
            <person name="Schulz F."/>
            <person name="Roux S."/>
            <person name="Paez-Espino D."/>
            <person name="Jungbluth S."/>
            <person name="Walsh D.A."/>
            <person name="Denef V.J."/>
            <person name="McMahon K.D."/>
            <person name="Konstantinidis K.T."/>
            <person name="Eloe-Fadrosh E.A."/>
            <person name="Kyrpides N.C."/>
            <person name="Woyke T."/>
        </authorList>
    </citation>
    <scope>NUCLEOTIDE SEQUENCE</scope>
    <source>
        <strain evidence="2">GVMAG-S-1035237-23</strain>
    </source>
</reference>
<sequence>MDSHWVRWVNVVVSVLFVGIIIYAFFQAIIRSPK</sequence>
<evidence type="ECO:0000313" key="2">
    <source>
        <dbReference type="EMBL" id="QHS79401.1"/>
    </source>
</evidence>
<keyword evidence="1" id="KW-1133">Transmembrane helix</keyword>
<protein>
    <submittedName>
        <fullName evidence="2">Uncharacterized protein</fullName>
    </submittedName>
</protein>
<keyword evidence="1" id="KW-0472">Membrane</keyword>
<keyword evidence="1" id="KW-0812">Transmembrane</keyword>
<evidence type="ECO:0000256" key="1">
    <source>
        <dbReference type="SAM" id="Phobius"/>
    </source>
</evidence>
<accession>A0A6C0AJ96</accession>
<name>A0A6C0AJ96_9ZZZZ</name>